<reference evidence="1 2" key="1">
    <citation type="submission" date="2019-02" db="EMBL/GenBank/DDBJ databases">
        <title>Deep-cultivation of Planctomycetes and their phenomic and genomic characterization uncovers novel biology.</title>
        <authorList>
            <person name="Wiegand S."/>
            <person name="Jogler M."/>
            <person name="Boedeker C."/>
            <person name="Pinto D."/>
            <person name="Vollmers J."/>
            <person name="Rivas-Marin E."/>
            <person name="Kohn T."/>
            <person name="Peeters S.H."/>
            <person name="Heuer A."/>
            <person name="Rast P."/>
            <person name="Oberbeckmann S."/>
            <person name="Bunk B."/>
            <person name="Jeske O."/>
            <person name="Meyerdierks A."/>
            <person name="Storesund J.E."/>
            <person name="Kallscheuer N."/>
            <person name="Luecker S."/>
            <person name="Lage O.M."/>
            <person name="Pohl T."/>
            <person name="Merkel B.J."/>
            <person name="Hornburger P."/>
            <person name="Mueller R.-W."/>
            <person name="Bruemmer F."/>
            <person name="Labrenz M."/>
            <person name="Spormann A.M."/>
            <person name="Op Den Camp H."/>
            <person name="Overmann J."/>
            <person name="Amann R."/>
            <person name="Jetten M.S.M."/>
            <person name="Mascher T."/>
            <person name="Medema M.H."/>
            <person name="Devos D.P."/>
            <person name="Kaster A.-K."/>
            <person name="Ovreas L."/>
            <person name="Rohde M."/>
            <person name="Galperin M.Y."/>
            <person name="Jogler C."/>
        </authorList>
    </citation>
    <scope>NUCLEOTIDE SEQUENCE [LARGE SCALE GENOMIC DNA]</scope>
    <source>
        <strain evidence="1 2">Pla22</strain>
    </source>
</reference>
<name>A0A5C5WHC4_9BACT</name>
<comment type="caution">
    <text evidence="1">The sequence shown here is derived from an EMBL/GenBank/DDBJ whole genome shotgun (WGS) entry which is preliminary data.</text>
</comment>
<organism evidence="1 2">
    <name type="scientific">Rubripirellula amarantea</name>
    <dbReference type="NCBI Taxonomy" id="2527999"/>
    <lineage>
        <taxon>Bacteria</taxon>
        <taxon>Pseudomonadati</taxon>
        <taxon>Planctomycetota</taxon>
        <taxon>Planctomycetia</taxon>
        <taxon>Pirellulales</taxon>
        <taxon>Pirellulaceae</taxon>
        <taxon>Rubripirellula</taxon>
    </lineage>
</organism>
<dbReference type="Gene3D" id="3.40.630.30">
    <property type="match status" value="1"/>
</dbReference>
<accession>A0A5C5WHC4</accession>
<keyword evidence="2" id="KW-1185">Reference proteome</keyword>
<sequence length="315" mass="34064">MIEIRSFQNGDLPQLVGVFHEHHQAAGIVPRVTTAQFEQAVLARTSFRPDQLLMLVDNSKVLGWCHFFVVPQSSASVASAKTVGCIAASCFGTQCDTDSAVRLVGEAADQMAASGAGHLRAGLFHDEIFGYSGLEPYGPGFGVNQLDSRLIETLSSAGFHPELALTMLSANTDCYRAPVNREALQWRRTSSIEIETVIPVSLTRASAFSHLDILRHRLVDRHGAEMGQVDFWFSDAEAEVMSPSTLIVDVPVLNESGMMTSCDAYLIASVLGEVGRRGIGLAQVSVESSSAALIEQLKKMCFVSSGEGVQWERKS</sequence>
<gene>
    <name evidence="1" type="ORF">Pla22_46820</name>
</gene>
<evidence type="ECO:0008006" key="3">
    <source>
        <dbReference type="Google" id="ProtNLM"/>
    </source>
</evidence>
<protein>
    <recommendedName>
        <fullName evidence="3">N-acetyltransferase domain-containing protein</fullName>
    </recommendedName>
</protein>
<dbReference type="AlphaFoldDB" id="A0A5C5WHC4"/>
<dbReference type="EMBL" id="SJPI01000003">
    <property type="protein sequence ID" value="TWT49485.1"/>
    <property type="molecule type" value="Genomic_DNA"/>
</dbReference>
<evidence type="ECO:0000313" key="1">
    <source>
        <dbReference type="EMBL" id="TWT49485.1"/>
    </source>
</evidence>
<dbReference type="Proteomes" id="UP000316598">
    <property type="component" value="Unassembled WGS sequence"/>
</dbReference>
<evidence type="ECO:0000313" key="2">
    <source>
        <dbReference type="Proteomes" id="UP000316598"/>
    </source>
</evidence>
<proteinExistence type="predicted"/>